<proteinExistence type="predicted"/>
<accession>A0A812BT78</accession>
<name>A0A812BT78_ACAPH</name>
<keyword evidence="1" id="KW-1133">Transmembrane helix</keyword>
<keyword evidence="1" id="KW-0472">Membrane</keyword>
<feature type="transmembrane region" description="Helical" evidence="1">
    <location>
        <begin position="128"/>
        <end position="155"/>
    </location>
</feature>
<keyword evidence="2" id="KW-0732">Signal</keyword>
<keyword evidence="4" id="KW-1185">Reference proteome</keyword>
<evidence type="ECO:0000313" key="4">
    <source>
        <dbReference type="Proteomes" id="UP000597762"/>
    </source>
</evidence>
<gene>
    <name evidence="3" type="ORF">SPHA_22350</name>
</gene>
<sequence>MLLLGLLVGSIIVNYSAQPSVHLLVCPCTSKFFALNQIKFLTSQLLSTFSHHKSISSLMVPISHTLPFACSQSPFTCSQYPSLFSLLVLSLPLPVLNILPFSLCLFSVSLYLFSISFPFLFTCSLSHFIIILLFLSFLPFFSLCLSSVSFFSSLFVSPQSLFFFLSFLFLSFLPFSLSFSSVSFPSSHFACFQSLSFLLSFFLPFPLSFSSVSFPSSHFACFQSLSFLLSLLVLSLFSFFSLFLSAVSFLILVTFLYPPLYSLLLRNLPFLSLHIPFLHHLLSLSTSSYYQSLLCHLFFS</sequence>
<protein>
    <submittedName>
        <fullName evidence="3">Uncharacterized protein</fullName>
    </submittedName>
</protein>
<evidence type="ECO:0000256" key="2">
    <source>
        <dbReference type="SAM" id="SignalP"/>
    </source>
</evidence>
<feature type="transmembrane region" description="Helical" evidence="1">
    <location>
        <begin position="268"/>
        <end position="290"/>
    </location>
</feature>
<comment type="caution">
    <text evidence="3">The sequence shown here is derived from an EMBL/GenBank/DDBJ whole genome shotgun (WGS) entry which is preliminary data.</text>
</comment>
<feature type="transmembrane region" description="Helical" evidence="1">
    <location>
        <begin position="189"/>
        <end position="207"/>
    </location>
</feature>
<reference evidence="3" key="1">
    <citation type="submission" date="2021-01" db="EMBL/GenBank/DDBJ databases">
        <authorList>
            <person name="Li R."/>
            <person name="Bekaert M."/>
        </authorList>
    </citation>
    <scope>NUCLEOTIDE SEQUENCE</scope>
    <source>
        <strain evidence="3">Farmed</strain>
    </source>
</reference>
<keyword evidence="1" id="KW-0812">Transmembrane</keyword>
<evidence type="ECO:0000256" key="1">
    <source>
        <dbReference type="SAM" id="Phobius"/>
    </source>
</evidence>
<feature type="chain" id="PRO_5033014709" evidence="2">
    <location>
        <begin position="18"/>
        <end position="300"/>
    </location>
</feature>
<organism evidence="3 4">
    <name type="scientific">Acanthosepion pharaonis</name>
    <name type="common">Pharaoh cuttlefish</name>
    <name type="synonym">Sepia pharaonis</name>
    <dbReference type="NCBI Taxonomy" id="158019"/>
    <lineage>
        <taxon>Eukaryota</taxon>
        <taxon>Metazoa</taxon>
        <taxon>Spiralia</taxon>
        <taxon>Lophotrochozoa</taxon>
        <taxon>Mollusca</taxon>
        <taxon>Cephalopoda</taxon>
        <taxon>Coleoidea</taxon>
        <taxon>Decapodiformes</taxon>
        <taxon>Sepiida</taxon>
        <taxon>Sepiina</taxon>
        <taxon>Sepiidae</taxon>
        <taxon>Acanthosepion</taxon>
    </lineage>
</organism>
<feature type="transmembrane region" description="Helical" evidence="1">
    <location>
        <begin position="98"/>
        <end position="121"/>
    </location>
</feature>
<feature type="signal peptide" evidence="2">
    <location>
        <begin position="1"/>
        <end position="17"/>
    </location>
</feature>
<dbReference type="EMBL" id="CAHIKZ030000825">
    <property type="protein sequence ID" value="CAE1240491.1"/>
    <property type="molecule type" value="Genomic_DNA"/>
</dbReference>
<dbReference type="AlphaFoldDB" id="A0A812BT78"/>
<feature type="transmembrane region" description="Helical" evidence="1">
    <location>
        <begin position="161"/>
        <end position="182"/>
    </location>
</feature>
<evidence type="ECO:0000313" key="3">
    <source>
        <dbReference type="EMBL" id="CAE1240491.1"/>
    </source>
</evidence>
<feature type="transmembrane region" description="Helical" evidence="1">
    <location>
        <begin position="227"/>
        <end position="256"/>
    </location>
</feature>
<dbReference type="Proteomes" id="UP000597762">
    <property type="component" value="Unassembled WGS sequence"/>
</dbReference>